<keyword evidence="2" id="KW-1185">Reference proteome</keyword>
<organism evidence="1 2">
    <name type="scientific">Crenichthys baileyi</name>
    <name type="common">White River springfish</name>
    <dbReference type="NCBI Taxonomy" id="28760"/>
    <lineage>
        <taxon>Eukaryota</taxon>
        <taxon>Metazoa</taxon>
        <taxon>Chordata</taxon>
        <taxon>Craniata</taxon>
        <taxon>Vertebrata</taxon>
        <taxon>Euteleostomi</taxon>
        <taxon>Actinopterygii</taxon>
        <taxon>Neopterygii</taxon>
        <taxon>Teleostei</taxon>
        <taxon>Neoteleostei</taxon>
        <taxon>Acanthomorphata</taxon>
        <taxon>Ovalentaria</taxon>
        <taxon>Atherinomorphae</taxon>
        <taxon>Cyprinodontiformes</taxon>
        <taxon>Goodeidae</taxon>
        <taxon>Crenichthys</taxon>
    </lineage>
</organism>
<gene>
    <name evidence="1" type="ORF">CRENBAI_003376</name>
</gene>
<protein>
    <submittedName>
        <fullName evidence="1">Uncharacterized protein</fullName>
    </submittedName>
</protein>
<evidence type="ECO:0000313" key="1">
    <source>
        <dbReference type="EMBL" id="KAK5612987.1"/>
    </source>
</evidence>
<sequence>MVHRRSKVTNVKLEMVKSNCRNTVTLTSAYLPWLLNDYAPCRVVVISLVWSNSSADKPTNLLENNNLNKLQRCGCISVTLSGRSLIIMEHLDLVILVFFDAYRHL</sequence>
<dbReference type="EMBL" id="JAHHUM010001270">
    <property type="protein sequence ID" value="KAK5612987.1"/>
    <property type="molecule type" value="Genomic_DNA"/>
</dbReference>
<reference evidence="1 2" key="1">
    <citation type="submission" date="2021-06" db="EMBL/GenBank/DDBJ databases">
        <authorList>
            <person name="Palmer J.M."/>
        </authorList>
    </citation>
    <scope>NUCLEOTIDE SEQUENCE [LARGE SCALE GENOMIC DNA]</scope>
    <source>
        <strain evidence="1 2">MEX-2019</strain>
        <tissue evidence="1">Muscle</tissue>
    </source>
</reference>
<proteinExistence type="predicted"/>
<dbReference type="Proteomes" id="UP001311232">
    <property type="component" value="Unassembled WGS sequence"/>
</dbReference>
<dbReference type="AlphaFoldDB" id="A0AAV9RVB2"/>
<accession>A0AAV9RVB2</accession>
<comment type="caution">
    <text evidence="1">The sequence shown here is derived from an EMBL/GenBank/DDBJ whole genome shotgun (WGS) entry which is preliminary data.</text>
</comment>
<evidence type="ECO:0000313" key="2">
    <source>
        <dbReference type="Proteomes" id="UP001311232"/>
    </source>
</evidence>
<name>A0AAV9RVB2_9TELE</name>